<comment type="catalytic activity">
    <reaction evidence="7">
        <text>beta-D-glucose 1-phosphate = beta-D-glucose 6-phosphate</text>
        <dbReference type="Rhea" id="RHEA:20113"/>
        <dbReference type="ChEBI" id="CHEBI:57684"/>
        <dbReference type="ChEBI" id="CHEBI:58247"/>
        <dbReference type="EC" id="5.4.2.6"/>
    </reaction>
</comment>
<evidence type="ECO:0000256" key="10">
    <source>
        <dbReference type="PIRSR" id="PIRSR610972-1"/>
    </source>
</evidence>
<evidence type="ECO:0000256" key="2">
    <source>
        <dbReference type="ARBA" id="ARBA00022553"/>
    </source>
</evidence>
<dbReference type="PANTHER" id="PTHR46193">
    <property type="entry name" value="6-PHOSPHOGLUCONATE PHOSPHATASE"/>
    <property type="match status" value="1"/>
</dbReference>
<reference evidence="14" key="2">
    <citation type="submission" date="2021-04" db="EMBL/GenBank/DDBJ databases">
        <authorList>
            <person name="Gilroy R."/>
        </authorList>
    </citation>
    <scope>NUCLEOTIDE SEQUENCE</scope>
    <source>
        <strain evidence="14">1345</strain>
    </source>
</reference>
<comment type="similarity">
    <text evidence="1">Belongs to the HAD-like hydrolase superfamily. CbbY/CbbZ/Gph/YieH family.</text>
</comment>
<feature type="binding site" evidence="11">
    <location>
        <begin position="115"/>
        <end position="119"/>
    </location>
    <ligand>
        <name>substrate</name>
    </ligand>
</feature>
<comment type="caution">
    <text evidence="14">The sequence shown here is derived from an EMBL/GenBank/DDBJ whole genome shotgun (WGS) entry which is preliminary data.</text>
</comment>
<keyword evidence="5 14" id="KW-0413">Isomerase</keyword>
<evidence type="ECO:0000256" key="3">
    <source>
        <dbReference type="ARBA" id="ARBA00022723"/>
    </source>
</evidence>
<feature type="site" description="Important for catalytic activity and assists the phosphoryl transfer reaction to Asp8 by balancing charge and orienting the reacting groups" evidence="13">
    <location>
        <position position="146"/>
    </location>
</feature>
<feature type="binding site" evidence="11">
    <location>
        <position position="146"/>
    </location>
    <ligand>
        <name>substrate</name>
    </ligand>
</feature>
<evidence type="ECO:0000256" key="9">
    <source>
        <dbReference type="ARBA" id="ARBA00044991"/>
    </source>
</evidence>
<evidence type="ECO:0000256" key="6">
    <source>
        <dbReference type="ARBA" id="ARBA00023277"/>
    </source>
</evidence>
<keyword evidence="6" id="KW-0119">Carbohydrate metabolism</keyword>
<keyword evidence="3 12" id="KW-0479">Metal-binding</keyword>
<dbReference type="NCBIfam" id="TIGR01509">
    <property type="entry name" value="HAD-SF-IA-v3"/>
    <property type="match status" value="1"/>
</dbReference>
<dbReference type="InterPro" id="IPR036412">
    <property type="entry name" value="HAD-like_sf"/>
</dbReference>
<dbReference type="GO" id="GO:0005975">
    <property type="term" value="P:carbohydrate metabolic process"/>
    <property type="evidence" value="ECO:0007669"/>
    <property type="project" value="InterPro"/>
</dbReference>
<dbReference type="Proteomes" id="UP000886750">
    <property type="component" value="Unassembled WGS sequence"/>
</dbReference>
<dbReference type="InterPro" id="IPR023198">
    <property type="entry name" value="PGP-like_dom2"/>
</dbReference>
<evidence type="ECO:0000256" key="7">
    <source>
        <dbReference type="ARBA" id="ARBA00044926"/>
    </source>
</evidence>
<evidence type="ECO:0000313" key="15">
    <source>
        <dbReference type="Proteomes" id="UP000886750"/>
    </source>
</evidence>
<dbReference type="Pfam" id="PF00702">
    <property type="entry name" value="Hydrolase"/>
    <property type="match status" value="1"/>
</dbReference>
<dbReference type="InterPro" id="IPR051600">
    <property type="entry name" value="Beta-PGM-like"/>
</dbReference>
<dbReference type="PANTHER" id="PTHR46193:SF18">
    <property type="entry name" value="HEXITOL PHOSPHATASE B"/>
    <property type="match status" value="1"/>
</dbReference>
<protein>
    <recommendedName>
        <fullName evidence="9">Beta-phosphoglucomutase</fullName>
        <ecNumber evidence="8">5.4.2.6</ecNumber>
    </recommendedName>
</protein>
<dbReference type="GO" id="GO:0000287">
    <property type="term" value="F:magnesium ion binding"/>
    <property type="evidence" value="ECO:0007669"/>
    <property type="project" value="InterPro"/>
</dbReference>
<dbReference type="SFLD" id="SFLDG01129">
    <property type="entry name" value="C1.5:_HAD__Beta-PGM__Phosphata"/>
    <property type="match status" value="1"/>
</dbReference>
<sequence length="216" mass="23477">MENLKGIIFDLDGVIVTTDNCHYLAWKEMADGEGIPFDRTINERLRGVSRMQSLEIILERSPREYTEEQKIALAEKKNNIYKKHIAALTPKDILPGVREVLSLCREKGIRTAIGSSSKNTKPILEYIGLKDAFDAVVDGNDIRNSKPDPEVFLLAAQRLGLAPAECLVVEDAEAGVEAGLAGGMRVLGVGSAADCARATFRARSLSDPSVPALLAE</sequence>
<feature type="active site" description="Proton donor/acceptor" evidence="10">
    <location>
        <position position="12"/>
    </location>
</feature>
<dbReference type="NCBIfam" id="TIGR02009">
    <property type="entry name" value="PGMB-YQAB-SF"/>
    <property type="match status" value="1"/>
</dbReference>
<dbReference type="SUPFAM" id="SSF56784">
    <property type="entry name" value="HAD-like"/>
    <property type="match status" value="1"/>
</dbReference>
<evidence type="ECO:0000256" key="12">
    <source>
        <dbReference type="PIRSR" id="PIRSR610972-3"/>
    </source>
</evidence>
<dbReference type="PRINTS" id="PR00413">
    <property type="entry name" value="HADHALOGNASE"/>
</dbReference>
<dbReference type="EMBL" id="DXCQ01000025">
    <property type="protein sequence ID" value="HIY96507.1"/>
    <property type="molecule type" value="Genomic_DNA"/>
</dbReference>
<dbReference type="NCBIfam" id="TIGR01990">
    <property type="entry name" value="bPGM"/>
    <property type="match status" value="1"/>
</dbReference>
<organism evidence="14 15">
    <name type="scientific">Candidatus Borkfalkia excrementigallinarum</name>
    <dbReference type="NCBI Taxonomy" id="2838506"/>
    <lineage>
        <taxon>Bacteria</taxon>
        <taxon>Bacillati</taxon>
        <taxon>Bacillota</taxon>
        <taxon>Clostridia</taxon>
        <taxon>Christensenellales</taxon>
        <taxon>Christensenellaceae</taxon>
        <taxon>Candidatus Borkfalkia</taxon>
    </lineage>
</organism>
<evidence type="ECO:0000256" key="13">
    <source>
        <dbReference type="PIRSR" id="PIRSR610972-4"/>
    </source>
</evidence>
<feature type="binding site" evidence="12">
    <location>
        <position position="170"/>
    </location>
    <ligand>
        <name>Mg(2+)</name>
        <dbReference type="ChEBI" id="CHEBI:18420"/>
    </ligand>
</feature>
<keyword evidence="4 12" id="KW-0460">Magnesium</keyword>
<keyword evidence="2" id="KW-0597">Phosphoprotein</keyword>
<feature type="binding site" evidence="12">
    <location>
        <position position="12"/>
    </location>
    <ligand>
        <name>Mg(2+)</name>
        <dbReference type="ChEBI" id="CHEBI:18420"/>
    </ligand>
</feature>
<dbReference type="CDD" id="cd02598">
    <property type="entry name" value="HAD_BPGM"/>
    <property type="match status" value="1"/>
</dbReference>
<feature type="site" description="Important for catalytic activity and assists the phosphoryl transfer reaction to Asp8 by balancing charge and orienting the reacting groups" evidence="13">
    <location>
        <position position="115"/>
    </location>
</feature>
<dbReference type="InterPro" id="IPR010972">
    <property type="entry name" value="Beta-PGM"/>
</dbReference>
<dbReference type="Gene3D" id="3.40.50.1000">
    <property type="entry name" value="HAD superfamily/HAD-like"/>
    <property type="match status" value="1"/>
</dbReference>
<dbReference type="InterPro" id="IPR006439">
    <property type="entry name" value="HAD-SF_hydro_IA"/>
</dbReference>
<dbReference type="Gene3D" id="1.10.150.240">
    <property type="entry name" value="Putative phosphatase, domain 2"/>
    <property type="match status" value="1"/>
</dbReference>
<dbReference type="EC" id="5.4.2.6" evidence="8"/>
<dbReference type="SFLD" id="SFLDG01135">
    <property type="entry name" value="C1.5.6:_HAD__Beta-PGM__Phospha"/>
    <property type="match status" value="1"/>
</dbReference>
<feature type="binding site" evidence="12">
    <location>
        <position position="10"/>
    </location>
    <ligand>
        <name>Mg(2+)</name>
        <dbReference type="ChEBI" id="CHEBI:18420"/>
    </ligand>
</feature>
<evidence type="ECO:0000256" key="8">
    <source>
        <dbReference type="ARBA" id="ARBA00044968"/>
    </source>
</evidence>
<name>A0A9D1ZUQ6_9FIRM</name>
<evidence type="ECO:0000313" key="14">
    <source>
        <dbReference type="EMBL" id="HIY96507.1"/>
    </source>
</evidence>
<feature type="binding site" evidence="11">
    <location>
        <position position="53"/>
    </location>
    <ligand>
        <name>substrate</name>
    </ligand>
</feature>
<evidence type="ECO:0000256" key="4">
    <source>
        <dbReference type="ARBA" id="ARBA00022842"/>
    </source>
</evidence>
<feature type="binding site" evidence="11">
    <location>
        <begin position="10"/>
        <end position="12"/>
    </location>
    <ligand>
        <name>substrate</name>
    </ligand>
</feature>
<evidence type="ECO:0000256" key="1">
    <source>
        <dbReference type="ARBA" id="ARBA00006171"/>
    </source>
</evidence>
<feature type="active site" description="Proton donor/acceptor" evidence="10">
    <location>
        <position position="10"/>
    </location>
</feature>
<dbReference type="InterPro" id="IPR010976">
    <property type="entry name" value="B-phosphoglucomutase_hydrolase"/>
</dbReference>
<comment type="cofactor">
    <cofactor evidence="12">
        <name>Mg(2+)</name>
        <dbReference type="ChEBI" id="CHEBI:18420"/>
    </cofactor>
    <text evidence="12">Binds 2 magnesium ions per subunit.</text>
</comment>
<dbReference type="SFLD" id="SFLDS00003">
    <property type="entry name" value="Haloacid_Dehalogenase"/>
    <property type="match status" value="1"/>
</dbReference>
<accession>A0A9D1ZUQ6</accession>
<feature type="binding site" evidence="11">
    <location>
        <position position="77"/>
    </location>
    <ligand>
        <name>substrate</name>
    </ligand>
</feature>
<proteinExistence type="inferred from homology"/>
<gene>
    <name evidence="14" type="primary">pgmB</name>
    <name evidence="14" type="ORF">H9729_02350</name>
</gene>
<evidence type="ECO:0000256" key="5">
    <source>
        <dbReference type="ARBA" id="ARBA00023235"/>
    </source>
</evidence>
<dbReference type="AlphaFoldDB" id="A0A9D1ZUQ6"/>
<feature type="binding site" evidence="12">
    <location>
        <position position="171"/>
    </location>
    <ligand>
        <name>Mg(2+)</name>
        <dbReference type="ChEBI" id="CHEBI:18420"/>
    </ligand>
</feature>
<dbReference type="InterPro" id="IPR023214">
    <property type="entry name" value="HAD_sf"/>
</dbReference>
<dbReference type="GO" id="GO:0008801">
    <property type="term" value="F:beta-phosphoglucomutase activity"/>
    <property type="evidence" value="ECO:0007669"/>
    <property type="project" value="UniProtKB-EC"/>
</dbReference>
<feature type="binding site" evidence="11">
    <location>
        <position position="26"/>
    </location>
    <ligand>
        <name>substrate</name>
    </ligand>
</feature>
<feature type="binding site" evidence="11">
    <location>
        <begin position="45"/>
        <end position="50"/>
    </location>
    <ligand>
        <name>substrate</name>
    </ligand>
</feature>
<reference evidence="14" key="1">
    <citation type="journal article" date="2021" name="PeerJ">
        <title>Extensive microbial diversity within the chicken gut microbiome revealed by metagenomics and culture.</title>
        <authorList>
            <person name="Gilroy R."/>
            <person name="Ravi A."/>
            <person name="Getino M."/>
            <person name="Pursley I."/>
            <person name="Horton D.L."/>
            <person name="Alikhan N.F."/>
            <person name="Baker D."/>
            <person name="Gharbi K."/>
            <person name="Hall N."/>
            <person name="Watson M."/>
            <person name="Adriaenssens E.M."/>
            <person name="Foster-Nyarko E."/>
            <person name="Jarju S."/>
            <person name="Secka A."/>
            <person name="Antonio M."/>
            <person name="Oren A."/>
            <person name="Chaudhuri R.R."/>
            <person name="La Ragione R."/>
            <person name="Hildebrand F."/>
            <person name="Pallen M.J."/>
        </authorList>
    </citation>
    <scope>NUCLEOTIDE SEQUENCE</scope>
    <source>
        <strain evidence="14">1345</strain>
    </source>
</reference>
<evidence type="ECO:0000256" key="11">
    <source>
        <dbReference type="PIRSR" id="PIRSR610972-2"/>
    </source>
</evidence>